<dbReference type="OrthoDB" id="9809430at2759"/>
<gene>
    <name evidence="4" type="primary">C1H19orf18</name>
</gene>
<feature type="transmembrane region" description="Helical" evidence="2">
    <location>
        <begin position="102"/>
        <end position="129"/>
    </location>
</feature>
<evidence type="ECO:0000313" key="6">
    <source>
        <dbReference type="Proteomes" id="UP000694429"/>
    </source>
</evidence>
<evidence type="ECO:0000313" key="5">
    <source>
        <dbReference type="Proteomes" id="UP000002254"/>
    </source>
</evidence>
<dbReference type="PANTHER" id="PTHR38000:SF1">
    <property type="entry name" value="RIKEN CDNA 2900092C05 GENE"/>
    <property type="match status" value="1"/>
</dbReference>
<protein>
    <submittedName>
        <fullName evidence="3">Chromosome 1 C19orf18 homolog</fullName>
    </submittedName>
</protein>
<organism evidence="4 6">
    <name type="scientific">Canis lupus familiaris</name>
    <name type="common">Dog</name>
    <name type="synonym">Canis familiaris</name>
    <dbReference type="NCBI Taxonomy" id="9615"/>
    <lineage>
        <taxon>Eukaryota</taxon>
        <taxon>Metazoa</taxon>
        <taxon>Chordata</taxon>
        <taxon>Craniata</taxon>
        <taxon>Vertebrata</taxon>
        <taxon>Euteleostomi</taxon>
        <taxon>Mammalia</taxon>
        <taxon>Eutheria</taxon>
        <taxon>Laurasiatheria</taxon>
        <taxon>Carnivora</taxon>
        <taxon>Caniformia</taxon>
        <taxon>Canidae</taxon>
        <taxon>Canis</taxon>
    </lineage>
</organism>
<dbReference type="Ensembl" id="ENSCAFT00030000342.1">
    <property type="protein sequence ID" value="ENSCAFP00030000297.1"/>
    <property type="gene ID" value="ENSCAFG00030000212.1"/>
</dbReference>
<dbReference type="PANTHER" id="PTHR38000">
    <property type="entry name" value="RIKEN CDNA 2900092C05"/>
    <property type="match status" value="1"/>
</dbReference>
<feature type="region of interest" description="Disordered" evidence="1">
    <location>
        <begin position="40"/>
        <end position="80"/>
    </location>
</feature>
<dbReference type="RefSeq" id="XP_005616108.1">
    <property type="nucleotide sequence ID" value="XM_005616051.4"/>
</dbReference>
<dbReference type="Proteomes" id="UP000694429">
    <property type="component" value="Chromosome 1"/>
</dbReference>
<accession>A0A8C0LXB0</accession>
<keyword evidence="2" id="KW-1133">Transmembrane helix</keyword>
<dbReference type="Ensembl" id="ENSCAFT00000079431.2">
    <property type="protein sequence ID" value="ENSCAFP00000056096.1"/>
    <property type="gene ID" value="ENSCAFG00000023343.4"/>
</dbReference>
<dbReference type="CTD" id="691722"/>
<dbReference type="RefSeq" id="XP_038511580.1">
    <property type="nucleotide sequence ID" value="XM_038655652.1"/>
</dbReference>
<evidence type="ECO:0000313" key="4">
    <source>
        <dbReference type="Ensembl" id="ENSCAFP00030000297.1"/>
    </source>
</evidence>
<sequence length="223" mass="25693">MDKVRSSFTILVLFLMEYPILLCLPYGGYKQLQTSANVTKQKGLTSRPRAPRSTMPNQFPRHHGNGKGDTPSPIKNNQSFKAHSTPLNTDTWNAALIPHRSALVQVIVIACVAFSIALICGITISYVIYRLVQAEERQQLVWLYNNVRIPFLEDEDEVSEDESQDESTYLLPENEKELEKFIHSVIRSKRRKRMENKRLKNEQMFIQDTKLNNSLHSVFSENL</sequence>
<evidence type="ECO:0000313" key="3">
    <source>
        <dbReference type="Ensembl" id="ENSCAFP00000056096.1"/>
    </source>
</evidence>
<dbReference type="AlphaFoldDB" id="A0A8C0LXB0"/>
<reference evidence="4" key="2">
    <citation type="submission" date="2019-03" db="EMBL/GenBank/DDBJ databases">
        <authorList>
            <person name="Warren W.C."/>
            <person name="Johnson G.S."/>
        </authorList>
    </citation>
    <scope>NUCLEOTIDE SEQUENCE [LARGE SCALE GENOMIC DNA]</scope>
    <source>
        <strain evidence="4">Basenji</strain>
    </source>
</reference>
<proteinExistence type="predicted"/>
<evidence type="ECO:0000256" key="2">
    <source>
        <dbReference type="SAM" id="Phobius"/>
    </source>
</evidence>
<dbReference type="RefSeq" id="XP_038383487.1">
    <property type="nucleotide sequence ID" value="XM_038527559.1"/>
</dbReference>
<keyword evidence="2" id="KW-0812">Transmembrane</keyword>
<dbReference type="GeneID" id="484239"/>
<dbReference type="InterPro" id="IPR037549">
    <property type="entry name" value="C19orf18"/>
</dbReference>
<dbReference type="Pfam" id="PF17686">
    <property type="entry name" value="DUF5534"/>
    <property type="match status" value="1"/>
</dbReference>
<feature type="transmembrane region" description="Helical" evidence="2">
    <location>
        <begin position="7"/>
        <end position="27"/>
    </location>
</feature>
<reference evidence="3 5" key="1">
    <citation type="journal article" date="2005" name="Nature">
        <title>Genome sequence, comparative analysis and haplotype structure of the domestic dog.</title>
        <authorList>
            <consortium name="Broad Sequencing Platform"/>
            <person name="Lindblad-Toh K."/>
            <person name="Wade C.M."/>
            <person name="Mikkelsen T.S."/>
            <person name="Karlsson E.K."/>
            <person name="Jaffe D.B."/>
            <person name="Kamal M."/>
            <person name="Clamp M."/>
            <person name="Chang J.L."/>
            <person name="Kulbokas E.J. III"/>
            <person name="Zody M.C."/>
            <person name="Mauceli E."/>
            <person name="Xie X."/>
            <person name="Breen M."/>
            <person name="Wayne R.K."/>
            <person name="Ostrander E.A."/>
            <person name="Ponting C.P."/>
            <person name="Galibert F."/>
            <person name="Smith D.R."/>
            <person name="DeJong P.J."/>
            <person name="Kirkness E."/>
            <person name="Alvarez P."/>
            <person name="Biagi T."/>
            <person name="Brockman W."/>
            <person name="Butler J."/>
            <person name="Chin C.W."/>
            <person name="Cook A."/>
            <person name="Cuff J."/>
            <person name="Daly M.J."/>
            <person name="DeCaprio D."/>
            <person name="Gnerre S."/>
            <person name="Grabherr M."/>
            <person name="Kellis M."/>
            <person name="Kleber M."/>
            <person name="Bardeleben C."/>
            <person name="Goodstadt L."/>
            <person name="Heger A."/>
            <person name="Hitte C."/>
            <person name="Kim L."/>
            <person name="Koepfli K.P."/>
            <person name="Parker H.G."/>
            <person name="Pollinger J.P."/>
            <person name="Searle S.M."/>
            <person name="Sutter N.B."/>
            <person name="Thomas R."/>
            <person name="Webber C."/>
            <person name="Baldwin J."/>
            <person name="Abebe A."/>
            <person name="Abouelleil A."/>
            <person name="Aftuck L."/>
            <person name="Ait-Zahra M."/>
            <person name="Aldredge T."/>
            <person name="Allen N."/>
            <person name="An P."/>
            <person name="Anderson S."/>
            <person name="Antoine C."/>
            <person name="Arachchi H."/>
            <person name="Aslam A."/>
            <person name="Ayotte L."/>
            <person name="Bachantsang P."/>
            <person name="Barry A."/>
            <person name="Bayul T."/>
            <person name="Benamara M."/>
            <person name="Berlin A."/>
            <person name="Bessette D."/>
            <person name="Blitshteyn B."/>
            <person name="Bloom T."/>
            <person name="Blye J."/>
            <person name="Boguslavskiy L."/>
            <person name="Bonnet C."/>
            <person name="Boukhgalter B."/>
            <person name="Brown A."/>
            <person name="Cahill P."/>
            <person name="Calixte N."/>
            <person name="Camarata J."/>
            <person name="Cheshatsang Y."/>
            <person name="Chu J."/>
            <person name="Citroen M."/>
            <person name="Collymore A."/>
            <person name="Cooke P."/>
            <person name="Dawoe T."/>
            <person name="Daza R."/>
            <person name="Decktor K."/>
            <person name="DeGray S."/>
            <person name="Dhargay N."/>
            <person name="Dooley K."/>
            <person name="Dooley K."/>
            <person name="Dorje P."/>
            <person name="Dorjee K."/>
            <person name="Dorris L."/>
            <person name="Duffey N."/>
            <person name="Dupes A."/>
            <person name="Egbiremolen O."/>
            <person name="Elong R."/>
            <person name="Falk J."/>
            <person name="Farina A."/>
            <person name="Faro S."/>
            <person name="Ferguson D."/>
            <person name="Ferreira P."/>
            <person name="Fisher S."/>
            <person name="FitzGerald M."/>
            <person name="Foley K."/>
            <person name="Foley C."/>
            <person name="Franke A."/>
            <person name="Friedrich D."/>
            <person name="Gage D."/>
            <person name="Garber M."/>
            <person name="Gearin G."/>
            <person name="Giannoukos G."/>
            <person name="Goode T."/>
            <person name="Goyette A."/>
            <person name="Graham J."/>
            <person name="Grandbois E."/>
            <person name="Gyaltsen K."/>
            <person name="Hafez N."/>
            <person name="Hagopian D."/>
            <person name="Hagos B."/>
            <person name="Hall J."/>
            <person name="Healy C."/>
            <person name="Hegarty R."/>
            <person name="Honan T."/>
            <person name="Horn A."/>
            <person name="Houde N."/>
            <person name="Hughes L."/>
            <person name="Hunnicutt L."/>
            <person name="Husby M."/>
            <person name="Jester B."/>
            <person name="Jones C."/>
            <person name="Kamat A."/>
            <person name="Kanga B."/>
            <person name="Kells C."/>
            <person name="Khazanovich D."/>
            <person name="Kieu A.C."/>
            <person name="Kisner P."/>
            <person name="Kumar M."/>
            <person name="Lance K."/>
            <person name="Landers T."/>
            <person name="Lara M."/>
            <person name="Lee W."/>
            <person name="Leger J.P."/>
            <person name="Lennon N."/>
            <person name="Leuper L."/>
            <person name="LeVine S."/>
            <person name="Liu J."/>
            <person name="Liu X."/>
            <person name="Lokyitsang Y."/>
            <person name="Lokyitsang T."/>
            <person name="Lui A."/>
            <person name="Macdonald J."/>
            <person name="Major J."/>
            <person name="Marabella R."/>
            <person name="Maru K."/>
            <person name="Matthews C."/>
            <person name="McDonough S."/>
            <person name="Mehta T."/>
            <person name="Meldrim J."/>
            <person name="Melnikov A."/>
            <person name="Meneus L."/>
            <person name="Mihalev A."/>
            <person name="Mihova T."/>
            <person name="Miller K."/>
            <person name="Mittelman R."/>
            <person name="Mlenga V."/>
            <person name="Mulrain L."/>
            <person name="Munson G."/>
            <person name="Navidi A."/>
            <person name="Naylor J."/>
            <person name="Nguyen T."/>
            <person name="Nguyen N."/>
            <person name="Nguyen C."/>
            <person name="Nguyen T."/>
            <person name="Nicol R."/>
            <person name="Norbu N."/>
            <person name="Norbu C."/>
            <person name="Novod N."/>
            <person name="Nyima T."/>
            <person name="Olandt P."/>
            <person name="O'Neill B."/>
            <person name="O'Neill K."/>
            <person name="Osman S."/>
            <person name="Oyono L."/>
            <person name="Patti C."/>
            <person name="Perrin D."/>
            <person name="Phunkhang P."/>
            <person name="Pierre F."/>
            <person name="Priest M."/>
            <person name="Rachupka A."/>
            <person name="Raghuraman S."/>
            <person name="Rameau R."/>
            <person name="Ray V."/>
            <person name="Raymond C."/>
            <person name="Rege F."/>
            <person name="Rise C."/>
            <person name="Rogers J."/>
            <person name="Rogov P."/>
            <person name="Sahalie J."/>
            <person name="Settipalli S."/>
            <person name="Sharpe T."/>
            <person name="Shea T."/>
            <person name="Sheehan M."/>
            <person name="Sherpa N."/>
            <person name="Shi J."/>
            <person name="Shih D."/>
            <person name="Sloan J."/>
            <person name="Smith C."/>
            <person name="Sparrow T."/>
            <person name="Stalker J."/>
            <person name="Stange-Thomann N."/>
            <person name="Stavropoulos S."/>
            <person name="Stone C."/>
            <person name="Stone S."/>
            <person name="Sykes S."/>
            <person name="Tchuinga P."/>
            <person name="Tenzing P."/>
            <person name="Tesfaye S."/>
            <person name="Thoulutsang D."/>
            <person name="Thoulutsang Y."/>
            <person name="Topham K."/>
            <person name="Topping I."/>
            <person name="Tsamla T."/>
            <person name="Vassiliev H."/>
            <person name="Venkataraman V."/>
            <person name="Vo A."/>
            <person name="Wangchuk T."/>
            <person name="Wangdi T."/>
            <person name="Weiand M."/>
            <person name="Wilkinson J."/>
            <person name="Wilson A."/>
            <person name="Yadav S."/>
            <person name="Yang S."/>
            <person name="Yang X."/>
            <person name="Young G."/>
            <person name="Yu Q."/>
            <person name="Zainoun J."/>
            <person name="Zembek L."/>
            <person name="Zimmer A."/>
            <person name="Lander E.S."/>
        </authorList>
    </citation>
    <scope>NUCLEOTIDE SEQUENCE [LARGE SCALE GENOMIC DNA]</scope>
    <source>
        <strain evidence="3">Boxer</strain>
    </source>
</reference>
<reference evidence="4" key="3">
    <citation type="submission" date="2025-05" db="UniProtKB">
        <authorList>
            <consortium name="Ensembl"/>
        </authorList>
    </citation>
    <scope>IDENTIFICATION</scope>
</reference>
<name>A0A8C0LXB0_CANLF</name>
<dbReference type="Proteomes" id="UP000002254">
    <property type="component" value="Chromosome 1"/>
</dbReference>
<keyword evidence="2" id="KW-0472">Membrane</keyword>
<dbReference type="KEGG" id="cfa:484239"/>
<evidence type="ECO:0000256" key="1">
    <source>
        <dbReference type="SAM" id="MobiDB-lite"/>
    </source>
</evidence>